<accession>A0A1Y1JCX3</accession>
<dbReference type="Proteomes" id="UP000195521">
    <property type="component" value="Unassembled WGS sequence"/>
</dbReference>
<organism evidence="1 2">
    <name type="scientific">Plasmodium gonderi</name>
    <dbReference type="NCBI Taxonomy" id="77519"/>
    <lineage>
        <taxon>Eukaryota</taxon>
        <taxon>Sar</taxon>
        <taxon>Alveolata</taxon>
        <taxon>Apicomplexa</taxon>
        <taxon>Aconoidasida</taxon>
        <taxon>Haemosporida</taxon>
        <taxon>Plasmodiidae</taxon>
        <taxon>Plasmodium</taxon>
        <taxon>Plasmodium (Plasmodium)</taxon>
    </lineage>
</organism>
<proteinExistence type="predicted"/>
<dbReference type="GeneID" id="39747059"/>
<dbReference type="OrthoDB" id="375017at2759"/>
<evidence type="ECO:0000313" key="2">
    <source>
        <dbReference type="Proteomes" id="UP000195521"/>
    </source>
</evidence>
<protein>
    <submittedName>
        <fullName evidence="1">Uncharacterized protein</fullName>
    </submittedName>
</protein>
<comment type="caution">
    <text evidence="1">The sequence shown here is derived from an EMBL/GenBank/DDBJ whole genome shotgun (WGS) entry which is preliminary data.</text>
</comment>
<dbReference type="RefSeq" id="XP_028542935.1">
    <property type="nucleotide sequence ID" value="XM_028687134.1"/>
</dbReference>
<sequence length="196" mass="23101">MEEKSKSKNKHIMESPYDIEIESLNQEKSISILKSLLGVIETDKSLKPFLFNHDEIVDFLEHGELQAAIIIRTTQYEKFYKHVPIIARARKINFVLIEQEYMNTVEFSSLPDTSLIGIRQLNKKDEELSIVYEKVESLVSLINLYHVQIAIPYLFSHPHYINTKFRVEKIKGKRYAKHLSRKEKKQIKKSLKKRNV</sequence>
<dbReference type="AlphaFoldDB" id="A0A1Y1JCX3"/>
<dbReference type="OMA" id="HPNYINT"/>
<reference evidence="2" key="1">
    <citation type="submission" date="2017-04" db="EMBL/GenBank/DDBJ databases">
        <title>Plasmodium gonderi genome.</title>
        <authorList>
            <person name="Arisue N."/>
            <person name="Honma H."/>
            <person name="Kawai S."/>
            <person name="Tougan T."/>
            <person name="Tanabe K."/>
            <person name="Horii T."/>
        </authorList>
    </citation>
    <scope>NUCLEOTIDE SEQUENCE [LARGE SCALE GENOMIC DNA]</scope>
    <source>
        <strain evidence="2">ATCC 30045</strain>
    </source>
</reference>
<name>A0A1Y1JCX3_PLAGO</name>
<keyword evidence="2" id="KW-1185">Reference proteome</keyword>
<gene>
    <name evidence="1" type="ORF">PGO_072610</name>
</gene>
<evidence type="ECO:0000313" key="1">
    <source>
        <dbReference type="EMBL" id="GAW80346.1"/>
    </source>
</evidence>
<dbReference type="EMBL" id="BDQF01000008">
    <property type="protein sequence ID" value="GAW80346.1"/>
    <property type="molecule type" value="Genomic_DNA"/>
</dbReference>